<organism evidence="1 2">
    <name type="scientific">Linum tenue</name>
    <dbReference type="NCBI Taxonomy" id="586396"/>
    <lineage>
        <taxon>Eukaryota</taxon>
        <taxon>Viridiplantae</taxon>
        <taxon>Streptophyta</taxon>
        <taxon>Embryophyta</taxon>
        <taxon>Tracheophyta</taxon>
        <taxon>Spermatophyta</taxon>
        <taxon>Magnoliopsida</taxon>
        <taxon>eudicotyledons</taxon>
        <taxon>Gunneridae</taxon>
        <taxon>Pentapetalae</taxon>
        <taxon>rosids</taxon>
        <taxon>fabids</taxon>
        <taxon>Malpighiales</taxon>
        <taxon>Linaceae</taxon>
        <taxon>Linum</taxon>
    </lineage>
</organism>
<keyword evidence="2" id="KW-1185">Reference proteome</keyword>
<proteinExistence type="predicted"/>
<gene>
    <name evidence="1" type="ORF">LITE_LOCUS15438</name>
</gene>
<comment type="caution">
    <text evidence="1">The sequence shown here is derived from an EMBL/GenBank/DDBJ whole genome shotgun (WGS) entry which is preliminary data.</text>
</comment>
<sequence>MLIKKNTQPVLIVLLCHKDSNRCCKPTTANLNEELG</sequence>
<dbReference type="EMBL" id="CAMGYJ010000005">
    <property type="protein sequence ID" value="CAI0412193.1"/>
    <property type="molecule type" value="Genomic_DNA"/>
</dbReference>
<evidence type="ECO:0000313" key="2">
    <source>
        <dbReference type="Proteomes" id="UP001154282"/>
    </source>
</evidence>
<protein>
    <submittedName>
        <fullName evidence="1">Uncharacterized protein</fullName>
    </submittedName>
</protein>
<evidence type="ECO:0000313" key="1">
    <source>
        <dbReference type="EMBL" id="CAI0412193.1"/>
    </source>
</evidence>
<dbReference type="Proteomes" id="UP001154282">
    <property type="component" value="Unassembled WGS sequence"/>
</dbReference>
<name>A0AAV0JQG7_9ROSI</name>
<reference evidence="1" key="1">
    <citation type="submission" date="2022-08" db="EMBL/GenBank/DDBJ databases">
        <authorList>
            <person name="Gutierrez-Valencia J."/>
        </authorList>
    </citation>
    <scope>NUCLEOTIDE SEQUENCE</scope>
</reference>
<accession>A0AAV0JQG7</accession>
<dbReference type="AlphaFoldDB" id="A0AAV0JQG7"/>